<dbReference type="AlphaFoldDB" id="A0A5R8P8F2"/>
<sequence>MARSGNGALRAARQAMGLRSQSSFADAVNAKARAIGLRVDVSTRTVRRWESADPPWPHAEHVSALEALFKRPITELGFTPPWDVIAQPRLGAPSPTVTAIAGGRRVYTPTTSQIPASAAGDYIAVTASYRRLYWSAPAARLHRAVTEHAQLGFDMLPQLDGAARALFAQAVSESSLLAGRLGFFDLQQPEPAQACLVRSLQASYEADDPLLGAASLAHMAFIPAFSGDRSRAEESRDRIRAARAFSRRGGANAEVEAWLDAVEAEVETKFGNYKRALELIRHAEDIYRDPSFLEQGTPEWMDWFSPVRLTGFKAATLMAAGRASEARKLLDQVLNDLPADAAKQRSIYLADQAAAAVVENDPELACELLVDALDLLAANWYATAMDRVKAVRESLTRWDSLPAVRNLDERLYDWHTTINAFMT</sequence>
<dbReference type="RefSeq" id="WP_138457969.1">
    <property type="nucleotide sequence ID" value="NZ_VBUU01000029.1"/>
</dbReference>
<accession>A0A5R8P8F2</accession>
<dbReference type="EMBL" id="VBUU01000029">
    <property type="protein sequence ID" value="TLG01770.1"/>
    <property type="molecule type" value="Genomic_DNA"/>
</dbReference>
<dbReference type="OrthoDB" id="3217562at2"/>
<proteinExistence type="predicted"/>
<organism evidence="1 2">
    <name type="scientific">Nocardia cyriacigeorgica</name>
    <dbReference type="NCBI Taxonomy" id="135487"/>
    <lineage>
        <taxon>Bacteria</taxon>
        <taxon>Bacillati</taxon>
        <taxon>Actinomycetota</taxon>
        <taxon>Actinomycetes</taxon>
        <taxon>Mycobacteriales</taxon>
        <taxon>Nocardiaceae</taxon>
        <taxon>Nocardia</taxon>
    </lineage>
</organism>
<dbReference type="Proteomes" id="UP000308349">
    <property type="component" value="Unassembled WGS sequence"/>
</dbReference>
<comment type="caution">
    <text evidence="1">The sequence shown here is derived from an EMBL/GenBank/DDBJ whole genome shotgun (WGS) entry which is preliminary data.</text>
</comment>
<name>A0A5R8P8F2_9NOCA</name>
<protein>
    <submittedName>
        <fullName evidence="1">Helix-turn-helix transcriptional regulator</fullName>
    </submittedName>
</protein>
<evidence type="ECO:0000313" key="2">
    <source>
        <dbReference type="Proteomes" id="UP000308349"/>
    </source>
</evidence>
<gene>
    <name evidence="1" type="ORF">FEK35_23200</name>
</gene>
<evidence type="ECO:0000313" key="1">
    <source>
        <dbReference type="EMBL" id="TLG01770.1"/>
    </source>
</evidence>
<reference evidence="1 2" key="1">
    <citation type="submission" date="2019-05" db="EMBL/GenBank/DDBJ databases">
        <title>Genomes sequences of two Nocardia cyriacigeorgica environmental isolates, type strains Nocardia asteroides ATCC 19247 and Nocardia cyriacigeorgica DSM 44484.</title>
        <authorList>
            <person name="Vautrin F."/>
            <person name="Bergeron E."/>
            <person name="Dubost A."/>
            <person name="Abrouk D."/>
            <person name="Rodriguez Nava V."/>
            <person name="Pujic P."/>
        </authorList>
    </citation>
    <scope>NUCLEOTIDE SEQUENCE [LARGE SCALE GENOMIC DNA]</scope>
    <source>
        <strain evidence="1 2">EML 1456</strain>
    </source>
</reference>